<evidence type="ECO:0000256" key="5">
    <source>
        <dbReference type="ARBA" id="ARBA00022857"/>
    </source>
</evidence>
<evidence type="ECO:0000313" key="11">
    <source>
        <dbReference type="Proteomes" id="UP000029964"/>
    </source>
</evidence>
<dbReference type="EC" id="1.5.1.3" evidence="2"/>
<dbReference type="GO" id="GO:0050661">
    <property type="term" value="F:NADP binding"/>
    <property type="evidence" value="ECO:0007669"/>
    <property type="project" value="InterPro"/>
</dbReference>
<feature type="region of interest" description="Disordered" evidence="8">
    <location>
        <begin position="427"/>
        <end position="462"/>
    </location>
</feature>
<dbReference type="HOGENOM" id="CLU_630183_0_0_1"/>
<feature type="compositionally biased region" description="Basic and acidic residues" evidence="8">
    <location>
        <begin position="453"/>
        <end position="462"/>
    </location>
</feature>
<dbReference type="Proteomes" id="UP000029964">
    <property type="component" value="Unassembled WGS sequence"/>
</dbReference>
<evidence type="ECO:0000256" key="6">
    <source>
        <dbReference type="ARBA" id="ARBA00023002"/>
    </source>
</evidence>
<protein>
    <recommendedName>
        <fullName evidence="3">Dihydrofolate reductase</fullName>
        <ecNumber evidence="2">1.5.1.3</ecNumber>
    </recommendedName>
</protein>
<dbReference type="GO" id="GO:0046655">
    <property type="term" value="P:folic acid metabolic process"/>
    <property type="evidence" value="ECO:0007669"/>
    <property type="project" value="TreeGrafter"/>
</dbReference>
<dbReference type="PROSITE" id="PS00075">
    <property type="entry name" value="DHFR_1"/>
    <property type="match status" value="1"/>
</dbReference>
<dbReference type="InterPro" id="IPR036249">
    <property type="entry name" value="Thioredoxin-like_sf"/>
</dbReference>
<dbReference type="GO" id="GO:0046654">
    <property type="term" value="P:tetrahydrofolate biosynthetic process"/>
    <property type="evidence" value="ECO:0007669"/>
    <property type="project" value="UniProtKB-UniPathway"/>
</dbReference>
<organism evidence="10 11">
    <name type="scientific">Hapsidospora chrysogenum (strain ATCC 11550 / CBS 779.69 / DSM 880 / IAM 14645 / JCM 23072 / IMI 49137)</name>
    <name type="common">Acremonium chrysogenum</name>
    <dbReference type="NCBI Taxonomy" id="857340"/>
    <lineage>
        <taxon>Eukaryota</taxon>
        <taxon>Fungi</taxon>
        <taxon>Dikarya</taxon>
        <taxon>Ascomycota</taxon>
        <taxon>Pezizomycotina</taxon>
        <taxon>Sordariomycetes</taxon>
        <taxon>Hypocreomycetidae</taxon>
        <taxon>Hypocreales</taxon>
        <taxon>Bionectriaceae</taxon>
        <taxon>Hapsidospora</taxon>
    </lineage>
</organism>
<gene>
    <name evidence="10" type="ORF">ACRE_001440</name>
</gene>
<dbReference type="InterPro" id="IPR024072">
    <property type="entry name" value="DHFR-like_dom_sf"/>
</dbReference>
<keyword evidence="11" id="KW-1185">Reference proteome</keyword>
<dbReference type="SUPFAM" id="SSF52833">
    <property type="entry name" value="Thioredoxin-like"/>
    <property type="match status" value="1"/>
</dbReference>
<dbReference type="InterPro" id="IPR001796">
    <property type="entry name" value="DHFR_dom"/>
</dbReference>
<sequence>MGGRIDCYLDIASFYSYVAFADLVPNLDKLQAHGVHVEFHPVLIAGINNLSGNKPPWVIKAKAKYLSGDSKRAAERVGRSGLAFPRDFMSMALTTSPLRALHYIKANYPRATFLATMEIMFKKFWTPPHVNLTQDDKLTAVLAEAVDGSGKLLFTADDVSRIMAGREGMKDAVKAETQKAVDLGAFGAPWIWATNAKGEGASFFGSDRFNHIYAHLGIPFHDVTILPPSKLEGKSTADKSTSEAATAMQPLELTLIVAATRNMGIGLNGSMPWTGLRREMRYFARVTTRLPPQAAQTPGAVNAVIMGRKTWDSIPPKFRPLKNRLNIIVTRSAPTAAPSPSISITEPIRVSSLEQALKYAQARAVARVFVMGGAQIYEAALRLPETRRVLLTRIEQEFECDTFFNLHLGGGDTGTEGWTRRSRQELEEWTGEQVAEGGEEEAGTKYEFQMWEKTADGEDSRS</sequence>
<comment type="similarity">
    <text evidence="7">Belongs to the dihydrofolate reductase family.</text>
</comment>
<dbReference type="GO" id="GO:0046452">
    <property type="term" value="P:dihydrofolate metabolic process"/>
    <property type="evidence" value="ECO:0007669"/>
    <property type="project" value="TreeGrafter"/>
</dbReference>
<dbReference type="SUPFAM" id="SSF53597">
    <property type="entry name" value="Dihydrofolate reductase-like"/>
    <property type="match status" value="1"/>
</dbReference>
<dbReference type="PANTHER" id="PTHR48069">
    <property type="entry name" value="DIHYDROFOLATE REDUCTASE"/>
    <property type="match status" value="1"/>
</dbReference>
<dbReference type="GO" id="GO:0004146">
    <property type="term" value="F:dihydrofolate reductase activity"/>
    <property type="evidence" value="ECO:0007669"/>
    <property type="project" value="UniProtKB-EC"/>
</dbReference>
<dbReference type="UniPathway" id="UPA00077">
    <property type="reaction ID" value="UER00158"/>
</dbReference>
<accession>A0A086THN4</accession>
<dbReference type="CDD" id="cd00209">
    <property type="entry name" value="DHFR"/>
    <property type="match status" value="1"/>
</dbReference>
<dbReference type="Gene3D" id="3.40.430.10">
    <property type="entry name" value="Dihydrofolate Reductase, subunit A"/>
    <property type="match status" value="1"/>
</dbReference>
<proteinExistence type="inferred from homology"/>
<feature type="domain" description="DHFR" evidence="9">
    <location>
        <begin position="252"/>
        <end position="453"/>
    </location>
</feature>
<keyword evidence="4" id="KW-0554">One-carbon metabolism</keyword>
<dbReference type="AlphaFoldDB" id="A0A086THN4"/>
<dbReference type="Pfam" id="PF00186">
    <property type="entry name" value="DHFR_1"/>
    <property type="match status" value="1"/>
</dbReference>
<dbReference type="PROSITE" id="PS51330">
    <property type="entry name" value="DHFR_2"/>
    <property type="match status" value="1"/>
</dbReference>
<name>A0A086THN4_HAPC1</name>
<evidence type="ECO:0000256" key="7">
    <source>
        <dbReference type="RuleBase" id="RU004474"/>
    </source>
</evidence>
<dbReference type="Pfam" id="PF01323">
    <property type="entry name" value="DSBA"/>
    <property type="match status" value="1"/>
</dbReference>
<dbReference type="OrthoDB" id="4664297at2759"/>
<evidence type="ECO:0000256" key="1">
    <source>
        <dbReference type="ARBA" id="ARBA00004903"/>
    </source>
</evidence>
<dbReference type="GO" id="GO:0006730">
    <property type="term" value="P:one-carbon metabolic process"/>
    <property type="evidence" value="ECO:0007669"/>
    <property type="project" value="UniProtKB-KW"/>
</dbReference>
<dbReference type="GO" id="GO:0005739">
    <property type="term" value="C:mitochondrion"/>
    <property type="evidence" value="ECO:0007669"/>
    <property type="project" value="TreeGrafter"/>
</dbReference>
<dbReference type="EMBL" id="JPKY01000001">
    <property type="protein sequence ID" value="KFH48866.1"/>
    <property type="molecule type" value="Genomic_DNA"/>
</dbReference>
<dbReference type="PANTHER" id="PTHR48069:SF3">
    <property type="entry name" value="DIHYDROFOLATE REDUCTASE"/>
    <property type="match status" value="1"/>
</dbReference>
<evidence type="ECO:0000313" key="10">
    <source>
        <dbReference type="EMBL" id="KFH48866.1"/>
    </source>
</evidence>
<evidence type="ECO:0000256" key="2">
    <source>
        <dbReference type="ARBA" id="ARBA00012856"/>
    </source>
</evidence>
<evidence type="ECO:0000256" key="3">
    <source>
        <dbReference type="ARBA" id="ARBA00018886"/>
    </source>
</evidence>
<comment type="pathway">
    <text evidence="1">Cofactor biosynthesis; tetrahydrofolate biosynthesis; 5,6,7,8-tetrahydrofolate from 7,8-dihydrofolate: step 1/1.</text>
</comment>
<keyword evidence="5" id="KW-0521">NADP</keyword>
<dbReference type="InterPro" id="IPR017925">
    <property type="entry name" value="DHFR_CS"/>
</dbReference>
<dbReference type="InterPro" id="IPR012259">
    <property type="entry name" value="DHFR"/>
</dbReference>
<comment type="caution">
    <text evidence="10">The sequence shown here is derived from an EMBL/GenBank/DDBJ whole genome shotgun (WGS) entry which is preliminary data.</text>
</comment>
<dbReference type="PRINTS" id="PR00070">
    <property type="entry name" value="DHFR"/>
</dbReference>
<evidence type="ECO:0000256" key="4">
    <source>
        <dbReference type="ARBA" id="ARBA00022563"/>
    </source>
</evidence>
<keyword evidence="6" id="KW-0560">Oxidoreductase</keyword>
<dbReference type="Gene3D" id="3.40.30.10">
    <property type="entry name" value="Glutaredoxin"/>
    <property type="match status" value="1"/>
</dbReference>
<dbReference type="STRING" id="857340.A0A086THN4"/>
<evidence type="ECO:0000256" key="8">
    <source>
        <dbReference type="SAM" id="MobiDB-lite"/>
    </source>
</evidence>
<dbReference type="InterPro" id="IPR001853">
    <property type="entry name" value="DSBA-like_thioredoxin_dom"/>
</dbReference>
<reference evidence="11" key="1">
    <citation type="journal article" date="2014" name="Genome Announc.">
        <title>Genome sequence and annotation of Acremonium chrysogenum, producer of the beta-lactam antibiotic cephalosporin C.</title>
        <authorList>
            <person name="Terfehr D."/>
            <person name="Dahlmann T.A."/>
            <person name="Specht T."/>
            <person name="Zadra I."/>
            <person name="Kuernsteiner H."/>
            <person name="Kueck U."/>
        </authorList>
    </citation>
    <scope>NUCLEOTIDE SEQUENCE [LARGE SCALE GENOMIC DNA]</scope>
    <source>
        <strain evidence="11">ATCC 11550 / CBS 779.69 / DSM 880 / IAM 14645 / JCM 23072 / IMI 49137</strain>
    </source>
</reference>
<evidence type="ECO:0000259" key="9">
    <source>
        <dbReference type="PROSITE" id="PS51330"/>
    </source>
</evidence>